<organism evidence="2 3">
    <name type="scientific">Mucilaginibacter yixingensis</name>
    <dbReference type="NCBI Taxonomy" id="1295612"/>
    <lineage>
        <taxon>Bacteria</taxon>
        <taxon>Pseudomonadati</taxon>
        <taxon>Bacteroidota</taxon>
        <taxon>Sphingobacteriia</taxon>
        <taxon>Sphingobacteriales</taxon>
        <taxon>Sphingobacteriaceae</taxon>
        <taxon>Mucilaginibacter</taxon>
    </lineage>
</organism>
<protein>
    <submittedName>
        <fullName evidence="2">Uncharacterized protein</fullName>
    </submittedName>
</protein>
<sequence>MQYDENTPRSNQDEHAANKAQAGGYRVENDHNGVEEKDLRRSAILGQGKMHNVHEGLPMGGHKFQQDGNPTPLGDDPANPSRYAGYTNAYFARTAPSEEYPENNNFKPVYQQGAPDYEAAHTHIDSPQKQSEQQMVGEPANTRQVNRSNTPDFSHQADYGNRSFVQEREHIET</sequence>
<feature type="region of interest" description="Disordered" evidence="1">
    <location>
        <begin position="118"/>
        <end position="173"/>
    </location>
</feature>
<dbReference type="Proteomes" id="UP000244168">
    <property type="component" value="Unassembled WGS sequence"/>
</dbReference>
<name>A0A2T5J6C0_9SPHI</name>
<gene>
    <name evidence="2" type="ORF">C8P68_107146</name>
</gene>
<feature type="region of interest" description="Disordered" evidence="1">
    <location>
        <begin position="1"/>
        <end position="37"/>
    </location>
</feature>
<keyword evidence="3" id="KW-1185">Reference proteome</keyword>
<evidence type="ECO:0000256" key="1">
    <source>
        <dbReference type="SAM" id="MobiDB-lite"/>
    </source>
</evidence>
<feature type="compositionally biased region" description="Polar residues" evidence="1">
    <location>
        <begin position="1"/>
        <end position="10"/>
    </location>
</feature>
<evidence type="ECO:0000313" key="3">
    <source>
        <dbReference type="Proteomes" id="UP000244168"/>
    </source>
</evidence>
<comment type="caution">
    <text evidence="2">The sequence shown here is derived from an EMBL/GenBank/DDBJ whole genome shotgun (WGS) entry which is preliminary data.</text>
</comment>
<evidence type="ECO:0000313" key="2">
    <source>
        <dbReference type="EMBL" id="PTQ94083.1"/>
    </source>
</evidence>
<reference evidence="2 3" key="1">
    <citation type="submission" date="2018-04" db="EMBL/GenBank/DDBJ databases">
        <title>Genomic Encyclopedia of Archaeal and Bacterial Type Strains, Phase II (KMG-II): from individual species to whole genera.</title>
        <authorList>
            <person name="Goeker M."/>
        </authorList>
    </citation>
    <scope>NUCLEOTIDE SEQUENCE [LARGE SCALE GENOMIC DNA]</scope>
    <source>
        <strain evidence="2 3">DSM 26809</strain>
    </source>
</reference>
<feature type="compositionally biased region" description="Polar residues" evidence="1">
    <location>
        <begin position="141"/>
        <end position="153"/>
    </location>
</feature>
<accession>A0A2T5J6C0</accession>
<proteinExistence type="predicted"/>
<dbReference type="EMBL" id="QAOQ01000007">
    <property type="protein sequence ID" value="PTQ94083.1"/>
    <property type="molecule type" value="Genomic_DNA"/>
</dbReference>
<dbReference type="OrthoDB" id="799505at2"/>
<dbReference type="RefSeq" id="WP_107830457.1">
    <property type="nucleotide sequence ID" value="NZ_CP160205.1"/>
</dbReference>
<feature type="region of interest" description="Disordered" evidence="1">
    <location>
        <begin position="52"/>
        <end position="84"/>
    </location>
</feature>
<feature type="compositionally biased region" description="Basic and acidic residues" evidence="1">
    <location>
        <begin position="27"/>
        <end position="37"/>
    </location>
</feature>
<dbReference type="AlphaFoldDB" id="A0A2T5J6C0"/>